<organism evidence="14 15">
    <name type="scientific">Synechococcus elongatus PCC 11801</name>
    <dbReference type="NCBI Taxonomy" id="2219813"/>
    <lineage>
        <taxon>Bacteria</taxon>
        <taxon>Bacillati</taxon>
        <taxon>Cyanobacteriota</taxon>
        <taxon>Cyanophyceae</taxon>
        <taxon>Synechococcales</taxon>
        <taxon>Synechococcaceae</taxon>
        <taxon>Synechococcus</taxon>
    </lineage>
</organism>
<dbReference type="GO" id="GO:0008841">
    <property type="term" value="F:dihydrofolate synthase activity"/>
    <property type="evidence" value="ECO:0007669"/>
    <property type="project" value="TreeGrafter"/>
</dbReference>
<comment type="catalytic activity">
    <reaction evidence="10">
        <text>(6S)-5,6,7,8-tetrahydrofolyl-(gamma-L-Glu)(n) + L-glutamate + ATP = (6S)-5,6,7,8-tetrahydrofolyl-(gamma-L-Glu)(n+1) + ADP + phosphate + H(+)</text>
        <dbReference type="Rhea" id="RHEA:10580"/>
        <dbReference type="Rhea" id="RHEA-COMP:14738"/>
        <dbReference type="Rhea" id="RHEA-COMP:14740"/>
        <dbReference type="ChEBI" id="CHEBI:15378"/>
        <dbReference type="ChEBI" id="CHEBI:29985"/>
        <dbReference type="ChEBI" id="CHEBI:30616"/>
        <dbReference type="ChEBI" id="CHEBI:43474"/>
        <dbReference type="ChEBI" id="CHEBI:141005"/>
        <dbReference type="ChEBI" id="CHEBI:456216"/>
        <dbReference type="EC" id="6.3.2.17"/>
    </reaction>
</comment>
<evidence type="ECO:0000313" key="15">
    <source>
        <dbReference type="Proteomes" id="UP000267249"/>
    </source>
</evidence>
<keyword evidence="8" id="KW-0460">Magnesium</keyword>
<dbReference type="Pfam" id="PF02875">
    <property type="entry name" value="Mur_ligase_C"/>
    <property type="match status" value="1"/>
</dbReference>
<dbReference type="Gene3D" id="3.40.1190.10">
    <property type="entry name" value="Mur-like, catalytic domain"/>
    <property type="match status" value="1"/>
</dbReference>
<dbReference type="PANTHER" id="PTHR11136:SF0">
    <property type="entry name" value="DIHYDROFOLATE SYNTHETASE-RELATED"/>
    <property type="match status" value="1"/>
</dbReference>
<dbReference type="SUPFAM" id="SSF53623">
    <property type="entry name" value="MurD-like peptide ligases, catalytic domain"/>
    <property type="match status" value="1"/>
</dbReference>
<keyword evidence="7 11" id="KW-0067">ATP-binding</keyword>
<proteinExistence type="inferred from homology"/>
<accession>A0AAN1UUK5</accession>
<gene>
    <name evidence="14" type="ORF">DOP62_08585</name>
</gene>
<dbReference type="InterPro" id="IPR018109">
    <property type="entry name" value="Folylpolyglutamate_synth_CS"/>
</dbReference>
<dbReference type="Pfam" id="PF08245">
    <property type="entry name" value="Mur_ligase_M"/>
    <property type="match status" value="1"/>
</dbReference>
<comment type="similarity">
    <text evidence="2 11">Belongs to the folylpolyglutamate synthase family.</text>
</comment>
<dbReference type="Proteomes" id="UP000267249">
    <property type="component" value="Chromosome"/>
</dbReference>
<sequence length="413" mass="44061">MSLAELDRLLGSFAQRGVDLGLDRSLNVLERLGNPQNQVPIVHIAGTNGKGSTCAFVDAALRANGYRVGRYTSPHLISWCERLQLNGQPVSSDRLLQAVQTVLTAADGIDLTPFELLTAAVWLVLADSDLEIAVIEVGLGGRLDATNVVAQPLVTAITSIGHDHQAVLGSTLGAIAAEKAGILKANCPVVLGVLPSEAETVIRAQADRLQAPITAIEPATVIESGLWQSQGLTYQSGLIGDVQRINSAIGIAILRQLQQQGWILQDEAIAQGLANTSWPGRLQWLDYQGRKLLIDGAHNLEAAIALRQAVDQLFPDQSVTWLLGMLRAKDAQAVLATLIRSGDRCIAIPVPEHDCWAPQELQTWAEGLGAITATAADWAEGLAIAQSYPQAIVFCGSLYLLGDFLQNLQATGY</sequence>
<evidence type="ECO:0000256" key="7">
    <source>
        <dbReference type="ARBA" id="ARBA00022840"/>
    </source>
</evidence>
<reference evidence="14 15" key="1">
    <citation type="journal article" date="2018" name="Sci. Rep.">
        <title>Genome Features and Biochemical Characteristics of a Robust, Fast Growing and Naturally Transformable Cyanobacterium Synechococcus elongatus PCC 11801 Isolated from India.</title>
        <authorList>
            <person name="Jaiswal D."/>
            <person name="Sengupta A."/>
            <person name="Sohoni S."/>
            <person name="Sengupta S."/>
            <person name="Phadnavis A.G."/>
            <person name="Pakrasi H.B."/>
            <person name="Wangikar P.P."/>
        </authorList>
    </citation>
    <scope>NUCLEOTIDE SEQUENCE [LARGE SCALE GENOMIC DNA]</scope>
    <source>
        <strain evidence="14 15">PCC 11801</strain>
    </source>
</reference>
<keyword evidence="6 11" id="KW-0547">Nucleotide-binding</keyword>
<dbReference type="InterPro" id="IPR004101">
    <property type="entry name" value="Mur_ligase_C"/>
</dbReference>
<evidence type="ECO:0000256" key="3">
    <source>
        <dbReference type="ARBA" id="ARBA00013025"/>
    </source>
</evidence>
<name>A0AAN1UUK5_SYNEL</name>
<dbReference type="InterPro" id="IPR013221">
    <property type="entry name" value="Mur_ligase_cen"/>
</dbReference>
<dbReference type="GO" id="GO:0005524">
    <property type="term" value="F:ATP binding"/>
    <property type="evidence" value="ECO:0007669"/>
    <property type="project" value="UniProtKB-KW"/>
</dbReference>
<dbReference type="InterPro" id="IPR001645">
    <property type="entry name" value="Folylpolyglutamate_synth"/>
</dbReference>
<dbReference type="RefSeq" id="WP_208672982.1">
    <property type="nucleotide sequence ID" value="NZ_CP030139.2"/>
</dbReference>
<evidence type="ECO:0000256" key="6">
    <source>
        <dbReference type="ARBA" id="ARBA00022741"/>
    </source>
</evidence>
<dbReference type="InterPro" id="IPR036615">
    <property type="entry name" value="Mur_ligase_C_dom_sf"/>
</dbReference>
<dbReference type="EC" id="6.3.2.17" evidence="3"/>
<dbReference type="InterPro" id="IPR036565">
    <property type="entry name" value="Mur-like_cat_sf"/>
</dbReference>
<evidence type="ECO:0000259" key="12">
    <source>
        <dbReference type="Pfam" id="PF02875"/>
    </source>
</evidence>
<evidence type="ECO:0000256" key="4">
    <source>
        <dbReference type="ARBA" id="ARBA00022598"/>
    </source>
</evidence>
<evidence type="ECO:0000313" key="14">
    <source>
        <dbReference type="EMBL" id="AZB72760.1"/>
    </source>
</evidence>
<dbReference type="NCBIfam" id="TIGR01499">
    <property type="entry name" value="folC"/>
    <property type="match status" value="1"/>
</dbReference>
<evidence type="ECO:0000256" key="10">
    <source>
        <dbReference type="ARBA" id="ARBA00047493"/>
    </source>
</evidence>
<dbReference type="SUPFAM" id="SSF53244">
    <property type="entry name" value="MurD-like peptide ligases, peptide-binding domain"/>
    <property type="match status" value="1"/>
</dbReference>
<dbReference type="PROSITE" id="PS01012">
    <property type="entry name" value="FOLYLPOLYGLU_SYNT_2"/>
    <property type="match status" value="1"/>
</dbReference>
<evidence type="ECO:0000259" key="13">
    <source>
        <dbReference type="Pfam" id="PF08245"/>
    </source>
</evidence>
<dbReference type="PIRSF" id="PIRSF001563">
    <property type="entry name" value="Folylpolyglu_synth"/>
    <property type="match status" value="1"/>
</dbReference>
<keyword evidence="4 11" id="KW-0436">Ligase</keyword>
<dbReference type="Gene3D" id="3.90.190.20">
    <property type="entry name" value="Mur ligase, C-terminal domain"/>
    <property type="match status" value="1"/>
</dbReference>
<dbReference type="EMBL" id="CP030139">
    <property type="protein sequence ID" value="AZB72760.1"/>
    <property type="molecule type" value="Genomic_DNA"/>
</dbReference>
<dbReference type="GO" id="GO:0046872">
    <property type="term" value="F:metal ion binding"/>
    <property type="evidence" value="ECO:0007669"/>
    <property type="project" value="UniProtKB-KW"/>
</dbReference>
<evidence type="ECO:0000256" key="2">
    <source>
        <dbReference type="ARBA" id="ARBA00008276"/>
    </source>
</evidence>
<evidence type="ECO:0000256" key="11">
    <source>
        <dbReference type="PIRNR" id="PIRNR001563"/>
    </source>
</evidence>
<evidence type="ECO:0000256" key="9">
    <source>
        <dbReference type="ARBA" id="ARBA00030592"/>
    </source>
</evidence>
<dbReference type="FunFam" id="3.40.1190.10:FF:000011">
    <property type="entry name" value="Folylpolyglutamate synthase/dihydrofolate synthase"/>
    <property type="match status" value="1"/>
</dbReference>
<dbReference type="AlphaFoldDB" id="A0AAN1UUK5"/>
<dbReference type="GO" id="GO:0005737">
    <property type="term" value="C:cytoplasm"/>
    <property type="evidence" value="ECO:0007669"/>
    <property type="project" value="TreeGrafter"/>
</dbReference>
<feature type="domain" description="Mur ligase central" evidence="13">
    <location>
        <begin position="44"/>
        <end position="186"/>
    </location>
</feature>
<keyword evidence="5" id="KW-0479">Metal-binding</keyword>
<evidence type="ECO:0000256" key="1">
    <source>
        <dbReference type="ARBA" id="ARBA00001946"/>
    </source>
</evidence>
<feature type="domain" description="Mur ligase C-terminal" evidence="12">
    <location>
        <begin position="280"/>
        <end position="383"/>
    </location>
</feature>
<dbReference type="GO" id="GO:0004326">
    <property type="term" value="F:tetrahydrofolylpolyglutamate synthase activity"/>
    <property type="evidence" value="ECO:0007669"/>
    <property type="project" value="UniProtKB-EC"/>
</dbReference>
<dbReference type="PANTHER" id="PTHR11136">
    <property type="entry name" value="FOLYLPOLYGLUTAMATE SYNTHASE-RELATED"/>
    <property type="match status" value="1"/>
</dbReference>
<evidence type="ECO:0000256" key="8">
    <source>
        <dbReference type="ARBA" id="ARBA00022842"/>
    </source>
</evidence>
<protein>
    <recommendedName>
        <fullName evidence="3">tetrahydrofolate synthase</fullName>
        <ecNumber evidence="3">6.3.2.17</ecNumber>
    </recommendedName>
    <alternativeName>
        <fullName evidence="9">Tetrahydrofolylpolyglutamate synthase</fullName>
    </alternativeName>
</protein>
<evidence type="ECO:0000256" key="5">
    <source>
        <dbReference type="ARBA" id="ARBA00022723"/>
    </source>
</evidence>
<comment type="cofactor">
    <cofactor evidence="1">
        <name>Mg(2+)</name>
        <dbReference type="ChEBI" id="CHEBI:18420"/>
    </cofactor>
</comment>